<keyword evidence="2 7" id="KW-0699">rRNA-binding</keyword>
<dbReference type="GO" id="GO:0015935">
    <property type="term" value="C:small ribosomal subunit"/>
    <property type="evidence" value="ECO:0007669"/>
    <property type="project" value="InterPro"/>
</dbReference>
<evidence type="ECO:0000256" key="1">
    <source>
        <dbReference type="ARBA" id="ARBA00008945"/>
    </source>
</evidence>
<dbReference type="GO" id="GO:0003735">
    <property type="term" value="F:structural constituent of ribosome"/>
    <property type="evidence" value="ECO:0007669"/>
    <property type="project" value="UniProtKB-UniRule"/>
</dbReference>
<evidence type="ECO:0000256" key="4">
    <source>
        <dbReference type="ARBA" id="ARBA00022980"/>
    </source>
</evidence>
<dbReference type="SUPFAM" id="SSF54211">
    <property type="entry name" value="Ribosomal protein S5 domain 2-like"/>
    <property type="match status" value="1"/>
</dbReference>
<keyword evidence="3 7" id="KW-0694">RNA-binding</keyword>
<dbReference type="GO" id="GO:0019843">
    <property type="term" value="F:rRNA binding"/>
    <property type="evidence" value="ECO:0007669"/>
    <property type="project" value="UniProtKB-UniRule"/>
</dbReference>
<evidence type="ECO:0000256" key="5">
    <source>
        <dbReference type="ARBA" id="ARBA00023274"/>
    </source>
</evidence>
<dbReference type="FunFam" id="3.30.230.10:FF:000002">
    <property type="entry name" value="30S ribosomal protein S5"/>
    <property type="match status" value="1"/>
</dbReference>
<feature type="compositionally biased region" description="Low complexity" evidence="9">
    <location>
        <begin position="1"/>
        <end position="13"/>
    </location>
</feature>
<dbReference type="InterPro" id="IPR014721">
    <property type="entry name" value="Ribsml_uS5_D2-typ_fold_subgr"/>
</dbReference>
<dbReference type="InterPro" id="IPR005712">
    <property type="entry name" value="Ribosomal_uS5_bac-type"/>
</dbReference>
<dbReference type="Gene3D" id="3.30.230.10">
    <property type="match status" value="1"/>
</dbReference>
<keyword evidence="4 7" id="KW-0689">Ribosomal protein</keyword>
<comment type="domain">
    <text evidence="7">The N-terminal domain interacts with the head of the 30S subunit; the C-terminal domain interacts with the body and contacts protein S4. The interaction surface between S4 and S5 is involved in control of translational fidelity.</text>
</comment>
<evidence type="ECO:0000259" key="10">
    <source>
        <dbReference type="PROSITE" id="PS50881"/>
    </source>
</evidence>
<gene>
    <name evidence="7" type="primary">rpsE</name>
    <name evidence="11" type="ORF">OZSIB_1415</name>
</gene>
<dbReference type="GO" id="GO:0006412">
    <property type="term" value="P:translation"/>
    <property type="evidence" value="ECO:0007669"/>
    <property type="project" value="UniProtKB-UniRule"/>
</dbReference>
<dbReference type="PROSITE" id="PS50881">
    <property type="entry name" value="S5_DSRBD"/>
    <property type="match status" value="1"/>
</dbReference>
<dbReference type="InterPro" id="IPR020568">
    <property type="entry name" value="Ribosomal_Su5_D2-typ_SF"/>
</dbReference>
<comment type="subunit">
    <text evidence="7">Part of the 30S ribosomal subunit. Contacts proteins S4 and S8.</text>
</comment>
<keyword evidence="5 7" id="KW-0687">Ribonucleoprotein</keyword>
<evidence type="ECO:0000256" key="9">
    <source>
        <dbReference type="SAM" id="MobiDB-lite"/>
    </source>
</evidence>
<dbReference type="GO" id="GO:0005737">
    <property type="term" value="C:cytoplasm"/>
    <property type="evidence" value="ECO:0007669"/>
    <property type="project" value="UniProtKB-ARBA"/>
</dbReference>
<dbReference type="HAMAP" id="MF_01307_B">
    <property type="entry name" value="Ribosomal_uS5_B"/>
    <property type="match status" value="1"/>
</dbReference>
<evidence type="ECO:0000256" key="2">
    <source>
        <dbReference type="ARBA" id="ARBA00022730"/>
    </source>
</evidence>
<dbReference type="FunFam" id="3.30.160.20:FF:000001">
    <property type="entry name" value="30S ribosomal protein S5"/>
    <property type="match status" value="1"/>
</dbReference>
<name>A0A367ZK50_9BACT</name>
<dbReference type="Pfam" id="PF00333">
    <property type="entry name" value="Ribosomal_S5"/>
    <property type="match status" value="1"/>
</dbReference>
<evidence type="ECO:0000256" key="3">
    <source>
        <dbReference type="ARBA" id="ARBA00022884"/>
    </source>
</evidence>
<protein>
    <recommendedName>
        <fullName evidence="6 7">Small ribosomal subunit protein uS5</fullName>
    </recommendedName>
</protein>
<dbReference type="PANTHER" id="PTHR48277:SF1">
    <property type="entry name" value="MITOCHONDRIAL RIBOSOMAL PROTEIN S5"/>
    <property type="match status" value="1"/>
</dbReference>
<evidence type="ECO:0000313" key="11">
    <source>
        <dbReference type="EMBL" id="RCK78495.1"/>
    </source>
</evidence>
<dbReference type="Pfam" id="PF03719">
    <property type="entry name" value="Ribosomal_S5_C"/>
    <property type="match status" value="1"/>
</dbReference>
<comment type="similarity">
    <text evidence="1 7 8">Belongs to the universal ribosomal protein uS5 family.</text>
</comment>
<sequence length="211" mass="22129">MATDNTTSTTSTTPAPGPEPREARDQQGARRDGASRGGRREGRGRFGQEPVENEFVEKIIAVNRVSKTVKGGRHFGFSVLVCVGDQKGRVGIALGKAKAVPDAVRKGLEKAKKNLITVPLNKGTIPHPFIGKFGASSVLLKPAAPGTGVIAGGAVRAIFEALGVKDLLSKRIGSNNPVNVAKATFDALKRLRGVNDVAKMRGLTPAQVIFG</sequence>
<comment type="caution">
    <text evidence="11">The sequence shown here is derived from an EMBL/GenBank/DDBJ whole genome shotgun (WGS) entry which is preliminary data.</text>
</comment>
<reference evidence="11 12" key="1">
    <citation type="submission" date="2018-05" db="EMBL/GenBank/DDBJ databases">
        <title>A metagenomic window into the 2 km-deep terrestrial subsurface aquifer revealed taxonomically and functionally diverse microbial community comprising novel uncultured bacterial lineages.</title>
        <authorList>
            <person name="Kadnikov V.V."/>
            <person name="Mardanov A.V."/>
            <person name="Beletsky A.V."/>
            <person name="Banks D."/>
            <person name="Pimenov N.V."/>
            <person name="Frank Y.A."/>
            <person name="Karnachuk O.V."/>
            <person name="Ravin N.V."/>
        </authorList>
    </citation>
    <scope>NUCLEOTIDE SEQUENCE [LARGE SCALE GENOMIC DNA]</scope>
    <source>
        <strain evidence="11">BY5</strain>
    </source>
</reference>
<feature type="region of interest" description="Disordered" evidence="9">
    <location>
        <begin position="1"/>
        <end position="49"/>
    </location>
</feature>
<evidence type="ECO:0000313" key="12">
    <source>
        <dbReference type="Proteomes" id="UP000252355"/>
    </source>
</evidence>
<accession>A0A367ZK50</accession>
<proteinExistence type="inferred from homology"/>
<dbReference type="GO" id="GO:0042254">
    <property type="term" value="P:ribosome biogenesis"/>
    <property type="evidence" value="ECO:0007669"/>
    <property type="project" value="UniProtKB-ARBA"/>
</dbReference>
<feature type="domain" description="S5 DRBM" evidence="10">
    <location>
        <begin position="55"/>
        <end position="118"/>
    </location>
</feature>
<dbReference type="InterPro" id="IPR013810">
    <property type="entry name" value="Ribosomal_uS5_N"/>
</dbReference>
<dbReference type="InterPro" id="IPR000851">
    <property type="entry name" value="Ribosomal_uS5"/>
</dbReference>
<dbReference type="Gene3D" id="3.30.160.20">
    <property type="match status" value="1"/>
</dbReference>
<dbReference type="AlphaFoldDB" id="A0A367ZK50"/>
<evidence type="ECO:0000256" key="8">
    <source>
        <dbReference type="RuleBase" id="RU003823"/>
    </source>
</evidence>
<dbReference type="NCBIfam" id="TIGR01021">
    <property type="entry name" value="rpsE_bact"/>
    <property type="match status" value="1"/>
</dbReference>
<dbReference type="SUPFAM" id="SSF54768">
    <property type="entry name" value="dsRNA-binding domain-like"/>
    <property type="match status" value="1"/>
</dbReference>
<evidence type="ECO:0000256" key="7">
    <source>
        <dbReference type="HAMAP-Rule" id="MF_01307"/>
    </source>
</evidence>
<evidence type="ECO:0000256" key="6">
    <source>
        <dbReference type="ARBA" id="ARBA00035255"/>
    </source>
</evidence>
<feature type="compositionally biased region" description="Basic and acidic residues" evidence="9">
    <location>
        <begin position="19"/>
        <end position="46"/>
    </location>
</feature>
<dbReference type="PANTHER" id="PTHR48277">
    <property type="entry name" value="MITOCHONDRIAL RIBOSOMAL PROTEIN S5"/>
    <property type="match status" value="1"/>
</dbReference>
<dbReference type="EMBL" id="QOQW01000022">
    <property type="protein sequence ID" value="RCK78495.1"/>
    <property type="molecule type" value="Genomic_DNA"/>
</dbReference>
<comment type="function">
    <text evidence="7">Located at the back of the 30S subunit body where it stabilizes the conformation of the head with respect to the body.</text>
</comment>
<dbReference type="Proteomes" id="UP000252355">
    <property type="component" value="Unassembled WGS sequence"/>
</dbReference>
<organism evidence="11 12">
    <name type="scientific">Candidatus Ozemobacter sibiricus</name>
    <dbReference type="NCBI Taxonomy" id="2268124"/>
    <lineage>
        <taxon>Bacteria</taxon>
        <taxon>Candidatus Ozemobacteria</taxon>
        <taxon>Candidatus Ozemobacterales</taxon>
        <taxon>Candidatus Ozemobacteraceae</taxon>
        <taxon>Candidatus Ozemobacter</taxon>
    </lineage>
</organism>
<comment type="function">
    <text evidence="7">With S4 and S12 plays an important role in translational accuracy.</text>
</comment>
<dbReference type="InterPro" id="IPR005324">
    <property type="entry name" value="Ribosomal_uS5_C"/>
</dbReference>